<evidence type="ECO:0000313" key="3">
    <source>
        <dbReference type="EMBL" id="MEJ2870620.1"/>
    </source>
</evidence>
<gene>
    <name evidence="3" type="ORF">WCD74_22855</name>
</gene>
<keyword evidence="1" id="KW-0547">Nucleotide-binding</keyword>
<evidence type="ECO:0000259" key="2">
    <source>
        <dbReference type="PROSITE" id="PS50901"/>
    </source>
</evidence>
<sequence>MMVTLAFPSPHRHWRGGRGLFDGLRARWAEQRRLEHHARLEDELRGLWREACFGVGVCQYIEAAAGMTVRTPRFGAARILRGRTTFTAELLPGGEPEDLRAHAPRLAHTLGFRGLRVEQIAGRWVRVTLLETDPLADAFALRRLVTARADETVILGRAEDGVTLGHAHADAAHLAVQGQNGAGKSAFTYGLLAQVCAAPDVLVAGSDITGLVLGRAWTGTAHHDWQTTGTRDLPAHAAMLDRLVAEMDCRLDAMPPRRDKITPTTTTPLVLVVLEEFPGLLRAAQAKDKKLAERITSAVLRLVSEGRKAAFRVLMLAQRFEANAVGGGYARDQFALRLSFRVPGESLVMLHGEDARKLGPEHANSAPGIAYLSAPGHDCTRLRAPYLGDYGEFCDRIARHGRRAS</sequence>
<protein>
    <recommendedName>
        <fullName evidence="2">FtsK domain-containing protein</fullName>
    </recommendedName>
</protein>
<dbReference type="PROSITE" id="PS50901">
    <property type="entry name" value="FTSK"/>
    <property type="match status" value="1"/>
</dbReference>
<dbReference type="SUPFAM" id="SSF52540">
    <property type="entry name" value="P-loop containing nucleoside triphosphate hydrolases"/>
    <property type="match status" value="1"/>
</dbReference>
<dbReference type="InterPro" id="IPR002543">
    <property type="entry name" value="FtsK_dom"/>
</dbReference>
<name>A0ABU8MTH7_9PSEU</name>
<evidence type="ECO:0000313" key="4">
    <source>
        <dbReference type="Proteomes" id="UP001385809"/>
    </source>
</evidence>
<proteinExistence type="predicted"/>
<dbReference type="EMBL" id="JBBEGN010000014">
    <property type="protein sequence ID" value="MEJ2870620.1"/>
    <property type="molecule type" value="Genomic_DNA"/>
</dbReference>
<comment type="caution">
    <text evidence="3">The sequence shown here is derived from an EMBL/GenBank/DDBJ whole genome shotgun (WGS) entry which is preliminary data.</text>
</comment>
<accession>A0ABU8MTH7</accession>
<evidence type="ECO:0000256" key="1">
    <source>
        <dbReference type="PROSITE-ProRule" id="PRU00289"/>
    </source>
</evidence>
<organism evidence="3 4">
    <name type="scientific">Actinomycetospora aurantiaca</name>
    <dbReference type="NCBI Taxonomy" id="3129233"/>
    <lineage>
        <taxon>Bacteria</taxon>
        <taxon>Bacillati</taxon>
        <taxon>Actinomycetota</taxon>
        <taxon>Actinomycetes</taxon>
        <taxon>Pseudonocardiales</taxon>
        <taxon>Pseudonocardiaceae</taxon>
        <taxon>Actinomycetospora</taxon>
    </lineage>
</organism>
<reference evidence="3 4" key="1">
    <citation type="submission" date="2024-03" db="EMBL/GenBank/DDBJ databases">
        <title>Actinomycetospora sp. OC33-EN08, a novel actinomycete isolated from wild orchid (Aerides multiflora).</title>
        <authorList>
            <person name="Suriyachadkun C."/>
        </authorList>
    </citation>
    <scope>NUCLEOTIDE SEQUENCE [LARGE SCALE GENOMIC DNA]</scope>
    <source>
        <strain evidence="3 4">OC33-EN08</strain>
    </source>
</reference>
<keyword evidence="1" id="KW-0067">ATP-binding</keyword>
<feature type="binding site" evidence="1">
    <location>
        <begin position="178"/>
        <end position="185"/>
    </location>
    <ligand>
        <name>ATP</name>
        <dbReference type="ChEBI" id="CHEBI:30616"/>
    </ligand>
</feature>
<dbReference type="RefSeq" id="WP_337697188.1">
    <property type="nucleotide sequence ID" value="NZ_JBBEGN010000014.1"/>
</dbReference>
<keyword evidence="4" id="KW-1185">Reference proteome</keyword>
<dbReference type="InterPro" id="IPR027417">
    <property type="entry name" value="P-loop_NTPase"/>
</dbReference>
<feature type="domain" description="FtsK" evidence="2">
    <location>
        <begin position="159"/>
        <end position="349"/>
    </location>
</feature>
<dbReference type="Gene3D" id="3.40.50.300">
    <property type="entry name" value="P-loop containing nucleotide triphosphate hydrolases"/>
    <property type="match status" value="1"/>
</dbReference>
<dbReference type="Proteomes" id="UP001385809">
    <property type="component" value="Unassembled WGS sequence"/>
</dbReference>